<dbReference type="GeneTree" id="ENSGT00940000164372"/>
<dbReference type="SUPFAM" id="SSF57850">
    <property type="entry name" value="RING/U-box"/>
    <property type="match status" value="1"/>
</dbReference>
<feature type="compositionally biased region" description="Basic residues" evidence="5">
    <location>
        <begin position="340"/>
        <end position="352"/>
    </location>
</feature>
<keyword evidence="8" id="KW-1185">Reference proteome</keyword>
<dbReference type="OrthoDB" id="438726at2759"/>
<dbReference type="Pfam" id="PF00595">
    <property type="entry name" value="PDZ"/>
    <property type="match status" value="4"/>
</dbReference>
<dbReference type="Gene3D" id="2.30.42.10">
    <property type="match status" value="4"/>
</dbReference>
<accession>A0A6P8H5Y0</accession>
<keyword evidence="1" id="KW-0479">Metal-binding</keyword>
<dbReference type="CDD" id="cd06679">
    <property type="entry name" value="PDZ3_LNX1_2-like"/>
    <property type="match status" value="1"/>
</dbReference>
<dbReference type="Gene3D" id="3.30.40.10">
    <property type="entry name" value="Zinc/RING finger domain, C3HC4 (zinc finger)"/>
    <property type="match status" value="1"/>
</dbReference>
<feature type="region of interest" description="Disordered" evidence="5">
    <location>
        <begin position="156"/>
        <end position="203"/>
    </location>
</feature>
<dbReference type="SMART" id="SM00184">
    <property type="entry name" value="RING"/>
    <property type="match status" value="1"/>
</dbReference>
<evidence type="ECO:0000313" key="11">
    <source>
        <dbReference type="RefSeq" id="XP_042566730.1"/>
    </source>
</evidence>
<feature type="domain" description="PDZ" evidence="7">
    <location>
        <begin position="620"/>
        <end position="706"/>
    </location>
</feature>
<reference evidence="9 10" key="1">
    <citation type="submission" date="2025-04" db="UniProtKB">
        <authorList>
            <consortium name="RefSeq"/>
        </authorList>
    </citation>
    <scope>IDENTIFICATION</scope>
</reference>
<dbReference type="KEGG" id="char:105902640"/>
<evidence type="ECO:0000256" key="2">
    <source>
        <dbReference type="ARBA" id="ARBA00022771"/>
    </source>
</evidence>
<feature type="region of interest" description="Disordered" evidence="5">
    <location>
        <begin position="307"/>
        <end position="357"/>
    </location>
</feature>
<evidence type="ECO:0000313" key="9">
    <source>
        <dbReference type="RefSeq" id="XP_031443112.1"/>
    </source>
</evidence>
<feature type="domain" description="PDZ" evidence="7">
    <location>
        <begin position="484"/>
        <end position="555"/>
    </location>
</feature>
<dbReference type="PANTHER" id="PTHR19964:SF41">
    <property type="entry name" value="LIGAND OF NUMB PROTEIN X 2-LIKE"/>
    <property type="match status" value="1"/>
</dbReference>
<dbReference type="InterPro" id="IPR051342">
    <property type="entry name" value="PDZ_scaffold"/>
</dbReference>
<dbReference type="Proteomes" id="UP000515152">
    <property type="component" value="Chromosome 20"/>
</dbReference>
<dbReference type="GeneID" id="105902640"/>
<feature type="compositionally biased region" description="Basic and acidic residues" evidence="5">
    <location>
        <begin position="167"/>
        <end position="177"/>
    </location>
</feature>
<dbReference type="InterPro" id="IPR013083">
    <property type="entry name" value="Znf_RING/FYVE/PHD"/>
</dbReference>
<feature type="domain" description="PDZ" evidence="7">
    <location>
        <begin position="359"/>
        <end position="442"/>
    </location>
</feature>
<dbReference type="CDD" id="cd06678">
    <property type="entry name" value="PDZ2_LNX1_2-like"/>
    <property type="match status" value="1"/>
</dbReference>
<feature type="domain" description="RING-type" evidence="6">
    <location>
        <begin position="58"/>
        <end position="96"/>
    </location>
</feature>
<dbReference type="PROSITE" id="PS50089">
    <property type="entry name" value="ZF_RING_2"/>
    <property type="match status" value="1"/>
</dbReference>
<dbReference type="InterPro" id="IPR001841">
    <property type="entry name" value="Znf_RING"/>
</dbReference>
<proteinExistence type="predicted"/>
<dbReference type="SMART" id="SM00228">
    <property type="entry name" value="PDZ"/>
    <property type="match status" value="4"/>
</dbReference>
<gene>
    <name evidence="9 10 11" type="primary">lnx2b</name>
</gene>
<evidence type="ECO:0000259" key="6">
    <source>
        <dbReference type="PROSITE" id="PS50089"/>
    </source>
</evidence>
<dbReference type="SUPFAM" id="SSF50156">
    <property type="entry name" value="PDZ domain-like"/>
    <property type="match status" value="4"/>
</dbReference>
<feature type="compositionally biased region" description="Low complexity" evidence="5">
    <location>
        <begin position="319"/>
        <end position="339"/>
    </location>
</feature>
<dbReference type="InterPro" id="IPR001478">
    <property type="entry name" value="PDZ"/>
</dbReference>
<dbReference type="CDD" id="cd06677">
    <property type="entry name" value="PDZ1_LNX1_2-like"/>
    <property type="match status" value="1"/>
</dbReference>
<sequence length="710" mass="78293">MTEARVPTASASTMAAPASGGPVALTWARVCKECGQVHEGPEGHLYDYQDDVDDELQCHICLQPLLRPMDTPCGHTYCYQCLSSFLRDQDFCPVDRQRLQLPQCRPSSLLVRNLLDKLSVLCPFHAECQGTMPRCELQPHLHNRCSAFRRMREEAERRKRPPWNEIKASKAEAEDGKSTPPLSRASPRRPAEPGLVNPAFEEGEEETHLRSSLVAESMVVELFRDDPEEELGLRIVGGKDTPLGNIVVQEIVRDSVAARSGKLSPGDHILEVNDASLASVCHDRAIGVLRRPCSLLRITVMQEKGFKPRLEQHPSSGTNAANLSPSSSSSSNASPQASNHLHHHASAAHQHHPQGTVTQVTLAKRERSEPLGIKLIRKSDESGVFILDLLTGGLAAKDGKLRNNDKVLAINGHDLRHGTPETAAQIIQASEVRVNFVVMRHPEPEEGGDVVPRGARRLPEQQFFRRRSTYMKEPPSGFSCQEKTVSLKKEPRHSLGITIAGGRDCRSRLPVYITSVQPVGCLHRDGTIRTGDVLLSINGVDLTQLTYNEAVSVLKTQTAQPSVALRVIRTVTEEEEEEEGDAATKEEQEAVESPSEDDINWAPLWTRWLGLPSNMHWCRDIVLMKTNSESWGFSIVGGYEESRGQQPFFIKTIVPGTPAHFDGRLKCGDEIVAVNGASTVGMNNSSLIPMLKLQKNKVTLTVVSWPGSLV</sequence>
<dbReference type="InterPro" id="IPR017907">
    <property type="entry name" value="Znf_RING_CS"/>
</dbReference>
<protein>
    <submittedName>
        <fullName evidence="9 10">Ligand of Numb protein X 2b</fullName>
    </submittedName>
</protein>
<feature type="region of interest" description="Disordered" evidence="5">
    <location>
        <begin position="572"/>
        <end position="596"/>
    </location>
</feature>
<dbReference type="RefSeq" id="XP_042566729.1">
    <property type="nucleotide sequence ID" value="XM_042710795.1"/>
</dbReference>
<evidence type="ECO:0000313" key="8">
    <source>
        <dbReference type="Proteomes" id="UP000515152"/>
    </source>
</evidence>
<dbReference type="GO" id="GO:0031017">
    <property type="term" value="P:exocrine pancreas development"/>
    <property type="evidence" value="ECO:0007669"/>
    <property type="project" value="Ensembl"/>
</dbReference>
<evidence type="ECO:0000256" key="3">
    <source>
        <dbReference type="ARBA" id="ARBA00022833"/>
    </source>
</evidence>
<evidence type="ECO:0000256" key="1">
    <source>
        <dbReference type="ARBA" id="ARBA00022723"/>
    </source>
</evidence>
<dbReference type="RefSeq" id="XP_042566730.1">
    <property type="nucleotide sequence ID" value="XM_042710796.1"/>
</dbReference>
<dbReference type="GO" id="GO:0008270">
    <property type="term" value="F:zinc ion binding"/>
    <property type="evidence" value="ECO:0007669"/>
    <property type="project" value="UniProtKB-KW"/>
</dbReference>
<dbReference type="GO" id="GO:0070936">
    <property type="term" value="P:protein K48-linked ubiquitination"/>
    <property type="evidence" value="ECO:0007669"/>
    <property type="project" value="Ensembl"/>
</dbReference>
<evidence type="ECO:0000259" key="7">
    <source>
        <dbReference type="PROSITE" id="PS50106"/>
    </source>
</evidence>
<dbReference type="FunFam" id="2.30.42.10:FF:000081">
    <property type="entry name" value="Ligand of Numb protein X 2"/>
    <property type="match status" value="1"/>
</dbReference>
<evidence type="ECO:0000256" key="5">
    <source>
        <dbReference type="SAM" id="MobiDB-lite"/>
    </source>
</evidence>
<dbReference type="PROSITE" id="PS00518">
    <property type="entry name" value="ZF_RING_1"/>
    <property type="match status" value="1"/>
</dbReference>
<dbReference type="CDD" id="cd06680">
    <property type="entry name" value="PDZ4_LNX1_2-like"/>
    <property type="match status" value="1"/>
</dbReference>
<evidence type="ECO:0000256" key="4">
    <source>
        <dbReference type="PROSITE-ProRule" id="PRU00175"/>
    </source>
</evidence>
<name>A0A6P8H5Y0_CLUHA</name>
<organism evidence="8 9">
    <name type="scientific">Clupea harengus</name>
    <name type="common">Atlantic herring</name>
    <dbReference type="NCBI Taxonomy" id="7950"/>
    <lineage>
        <taxon>Eukaryota</taxon>
        <taxon>Metazoa</taxon>
        <taxon>Chordata</taxon>
        <taxon>Craniata</taxon>
        <taxon>Vertebrata</taxon>
        <taxon>Euteleostomi</taxon>
        <taxon>Actinopterygii</taxon>
        <taxon>Neopterygii</taxon>
        <taxon>Teleostei</taxon>
        <taxon>Clupei</taxon>
        <taxon>Clupeiformes</taxon>
        <taxon>Clupeoidei</taxon>
        <taxon>Clupeidae</taxon>
        <taxon>Clupea</taxon>
    </lineage>
</organism>
<keyword evidence="2 4" id="KW-0863">Zinc-finger</keyword>
<dbReference type="AlphaFoldDB" id="A0A6P8H5Y0"/>
<keyword evidence="3" id="KW-0862">Zinc</keyword>
<dbReference type="GO" id="GO:0004842">
    <property type="term" value="F:ubiquitin-protein transferase activity"/>
    <property type="evidence" value="ECO:0007669"/>
    <property type="project" value="Ensembl"/>
</dbReference>
<dbReference type="RefSeq" id="XP_031443112.1">
    <property type="nucleotide sequence ID" value="XM_031587252.2"/>
</dbReference>
<dbReference type="CDD" id="cd16780">
    <property type="entry name" value="mRING-HC-C3HC3D_LNX2"/>
    <property type="match status" value="1"/>
</dbReference>
<dbReference type="PANTHER" id="PTHR19964">
    <property type="entry name" value="MULTIPLE PDZ DOMAIN PROTEIN"/>
    <property type="match status" value="1"/>
</dbReference>
<evidence type="ECO:0000313" key="10">
    <source>
        <dbReference type="RefSeq" id="XP_042566729.1"/>
    </source>
</evidence>
<feature type="domain" description="PDZ" evidence="7">
    <location>
        <begin position="219"/>
        <end position="304"/>
    </location>
</feature>
<dbReference type="InterPro" id="IPR036034">
    <property type="entry name" value="PDZ_sf"/>
</dbReference>
<dbReference type="Pfam" id="PF13923">
    <property type="entry name" value="zf-C3HC4_2"/>
    <property type="match status" value="1"/>
</dbReference>
<dbReference type="PROSITE" id="PS50106">
    <property type="entry name" value="PDZ"/>
    <property type="match status" value="4"/>
</dbReference>
<dbReference type="CTD" id="564464"/>